<dbReference type="InterPro" id="IPR050438">
    <property type="entry name" value="LMW_PTPase"/>
</dbReference>
<accession>A0A562DI21</accession>
<dbReference type="Gene3D" id="3.40.50.2300">
    <property type="match status" value="1"/>
</dbReference>
<dbReference type="EMBL" id="VLJS01000069">
    <property type="protein sequence ID" value="TWH09298.1"/>
    <property type="molecule type" value="Genomic_DNA"/>
</dbReference>
<dbReference type="AlphaFoldDB" id="A0A562DI21"/>
<comment type="catalytic activity">
    <reaction evidence="5">
        <text>O-phospho-L-tyrosyl-[protein] + H2O = L-tyrosyl-[protein] + phosphate</text>
        <dbReference type="Rhea" id="RHEA:10684"/>
        <dbReference type="Rhea" id="RHEA-COMP:10136"/>
        <dbReference type="Rhea" id="RHEA-COMP:20101"/>
        <dbReference type="ChEBI" id="CHEBI:15377"/>
        <dbReference type="ChEBI" id="CHEBI:43474"/>
        <dbReference type="ChEBI" id="CHEBI:46858"/>
        <dbReference type="ChEBI" id="CHEBI:61978"/>
        <dbReference type="EC" id="3.1.3.48"/>
    </reaction>
</comment>
<evidence type="ECO:0000256" key="3">
    <source>
        <dbReference type="ARBA" id="ARBA00022801"/>
    </source>
</evidence>
<dbReference type="InterPro" id="IPR036196">
    <property type="entry name" value="Ptyr_pPase_sf"/>
</dbReference>
<feature type="domain" description="Phosphotyrosine protein phosphatase I" evidence="7">
    <location>
        <begin position="3"/>
        <end position="144"/>
    </location>
</feature>
<evidence type="ECO:0000313" key="8">
    <source>
        <dbReference type="EMBL" id="TWH09298.1"/>
    </source>
</evidence>
<dbReference type="Proteomes" id="UP000321583">
    <property type="component" value="Unassembled WGS sequence"/>
</dbReference>
<feature type="active site" description="Proton donor" evidence="6">
    <location>
        <position position="118"/>
    </location>
</feature>
<keyword evidence="3" id="KW-0378">Hydrolase</keyword>
<reference evidence="8 9" key="1">
    <citation type="submission" date="2019-07" db="EMBL/GenBank/DDBJ databases">
        <title>Genome sequencing of lignin-degrading bacterial isolates.</title>
        <authorList>
            <person name="Gladden J."/>
        </authorList>
    </citation>
    <scope>NUCLEOTIDE SEQUENCE [LARGE SCALE GENOMIC DNA]</scope>
    <source>
        <strain evidence="8 9">J19</strain>
    </source>
</reference>
<feature type="active site" evidence="6">
    <location>
        <position position="15"/>
    </location>
</feature>
<dbReference type="CDD" id="cd16343">
    <property type="entry name" value="LMWPTP"/>
    <property type="match status" value="1"/>
</dbReference>
<gene>
    <name evidence="8" type="ORF">L613_000400000190</name>
</gene>
<evidence type="ECO:0000259" key="7">
    <source>
        <dbReference type="SMART" id="SM00226"/>
    </source>
</evidence>
<keyword evidence="4" id="KW-0904">Protein phosphatase</keyword>
<evidence type="ECO:0000256" key="1">
    <source>
        <dbReference type="ARBA" id="ARBA00011063"/>
    </source>
</evidence>
<proteinExistence type="inferred from homology"/>
<dbReference type="InterPro" id="IPR023485">
    <property type="entry name" value="Ptyr_pPase"/>
</dbReference>
<dbReference type="PANTHER" id="PTHR11717">
    <property type="entry name" value="LOW MOLECULAR WEIGHT PROTEIN TYROSINE PHOSPHATASE"/>
    <property type="match status" value="1"/>
</dbReference>
<dbReference type="PRINTS" id="PR00719">
    <property type="entry name" value="LMWPTPASE"/>
</dbReference>
<name>A0A562DI21_9GAMM</name>
<dbReference type="Pfam" id="PF01451">
    <property type="entry name" value="LMWPc"/>
    <property type="match status" value="1"/>
</dbReference>
<dbReference type="InterPro" id="IPR017867">
    <property type="entry name" value="Tyr_phospatase_low_mol_wt"/>
</dbReference>
<sequence length="146" mass="16371">MFRKILFVCVGNICRSPTAELLMRHRLQGRPGVEVSSAGLQALVGRPVDPEAAALLREAGIDPDGHQARQATPSILAAADLVLVMEHAHQTRIAREVPQVSGKTFLLGKWRGQREIPDPYRQHREAFEHVYQLIDDCVDSWLPYIK</sequence>
<organism evidence="8 9">
    <name type="scientific">Pseudoxanthomonas taiwanensis J19</name>
    <dbReference type="NCBI Taxonomy" id="935569"/>
    <lineage>
        <taxon>Bacteria</taxon>
        <taxon>Pseudomonadati</taxon>
        <taxon>Pseudomonadota</taxon>
        <taxon>Gammaproteobacteria</taxon>
        <taxon>Lysobacterales</taxon>
        <taxon>Lysobacteraceae</taxon>
        <taxon>Pseudoxanthomonas</taxon>
    </lineage>
</organism>
<evidence type="ECO:0000256" key="4">
    <source>
        <dbReference type="ARBA" id="ARBA00022912"/>
    </source>
</evidence>
<dbReference type="RefSeq" id="WP_019398118.1">
    <property type="nucleotide sequence ID" value="NZ_VLJS01000069.1"/>
</dbReference>
<dbReference type="PANTHER" id="PTHR11717:SF31">
    <property type="entry name" value="LOW MOLECULAR WEIGHT PROTEIN-TYROSINE-PHOSPHATASE ETP-RELATED"/>
    <property type="match status" value="1"/>
</dbReference>
<dbReference type="SMART" id="SM00226">
    <property type="entry name" value="LMWPc"/>
    <property type="match status" value="1"/>
</dbReference>
<comment type="similarity">
    <text evidence="1">Belongs to the low molecular weight phosphotyrosine protein phosphatase family.</text>
</comment>
<dbReference type="OrthoDB" id="9784339at2"/>
<feature type="active site" description="Nucleophile" evidence="6">
    <location>
        <position position="9"/>
    </location>
</feature>
<dbReference type="GO" id="GO:0004725">
    <property type="term" value="F:protein tyrosine phosphatase activity"/>
    <property type="evidence" value="ECO:0007669"/>
    <property type="project" value="UniProtKB-EC"/>
</dbReference>
<evidence type="ECO:0000313" key="9">
    <source>
        <dbReference type="Proteomes" id="UP000321583"/>
    </source>
</evidence>
<evidence type="ECO:0000256" key="2">
    <source>
        <dbReference type="ARBA" id="ARBA00013064"/>
    </source>
</evidence>
<dbReference type="EC" id="3.1.3.48" evidence="2"/>
<evidence type="ECO:0000256" key="5">
    <source>
        <dbReference type="ARBA" id="ARBA00051722"/>
    </source>
</evidence>
<keyword evidence="9" id="KW-1185">Reference proteome</keyword>
<dbReference type="SUPFAM" id="SSF52788">
    <property type="entry name" value="Phosphotyrosine protein phosphatases I"/>
    <property type="match status" value="1"/>
</dbReference>
<evidence type="ECO:0000256" key="6">
    <source>
        <dbReference type="PIRSR" id="PIRSR617867-1"/>
    </source>
</evidence>
<comment type="caution">
    <text evidence="8">The sequence shown here is derived from an EMBL/GenBank/DDBJ whole genome shotgun (WGS) entry which is preliminary data.</text>
</comment>
<protein>
    <recommendedName>
        <fullName evidence="2">protein-tyrosine-phosphatase</fullName>
        <ecNumber evidence="2">3.1.3.48</ecNumber>
    </recommendedName>
</protein>